<dbReference type="RefSeq" id="WP_011506255.1">
    <property type="nucleotide sequence ID" value="NC_007963.1"/>
</dbReference>
<keyword evidence="1" id="KW-1133">Transmembrane helix</keyword>
<dbReference type="eggNOG" id="ENOG50349VU">
    <property type="taxonomic scope" value="Bacteria"/>
</dbReference>
<dbReference type="OrthoDB" id="6183115at2"/>
<accession>Q1QYZ9</accession>
<keyword evidence="3" id="KW-1185">Reference proteome</keyword>
<gene>
    <name evidence="2" type="ordered locus">Csal_0952</name>
</gene>
<dbReference type="HOGENOM" id="CLU_1803509_0_0_6"/>
<organism evidence="2 3">
    <name type="scientific">Chromohalobacter israelensis (strain ATCC BAA-138 / DSM 3043 / CIP 106854 / NCIMB 13768 / 1H11)</name>
    <name type="common">Chromohalobacter salexigens</name>
    <dbReference type="NCBI Taxonomy" id="290398"/>
    <lineage>
        <taxon>Bacteria</taxon>
        <taxon>Pseudomonadati</taxon>
        <taxon>Pseudomonadota</taxon>
        <taxon>Gammaproteobacteria</taxon>
        <taxon>Oceanospirillales</taxon>
        <taxon>Halomonadaceae</taxon>
        <taxon>Chromohalobacter</taxon>
    </lineage>
</organism>
<evidence type="ECO:0000313" key="2">
    <source>
        <dbReference type="EMBL" id="ABE58309.1"/>
    </source>
</evidence>
<reference evidence="2 3" key="1">
    <citation type="journal article" date="2011" name="Stand. Genomic Sci.">
        <title>Complete genome sequence of the halophilic and highly halotolerant Chromohalobacter salexigens type strain (1H11(T)).</title>
        <authorList>
            <person name="Copeland A."/>
            <person name="O'Connor K."/>
            <person name="Lucas S."/>
            <person name="Lapidus A."/>
            <person name="Berry K.W."/>
            <person name="Detter J.C."/>
            <person name="Del Rio T.G."/>
            <person name="Hammon N."/>
            <person name="Dalin E."/>
            <person name="Tice H."/>
            <person name="Pitluck S."/>
            <person name="Bruce D."/>
            <person name="Goodwin L."/>
            <person name="Han C."/>
            <person name="Tapia R."/>
            <person name="Saunders E."/>
            <person name="Schmutz J."/>
            <person name="Brettin T."/>
            <person name="Larimer F."/>
            <person name="Land M."/>
            <person name="Hauser L."/>
            <person name="Vargas C."/>
            <person name="Nieto J.J."/>
            <person name="Kyrpides N.C."/>
            <person name="Ivanova N."/>
            <person name="Goker M."/>
            <person name="Klenk H.P."/>
            <person name="Csonka L.N."/>
            <person name="Woyke T."/>
        </authorList>
    </citation>
    <scope>NUCLEOTIDE SEQUENCE [LARGE SCALE GENOMIC DNA]</scope>
    <source>
        <strain evidence="3">ATCC BAA-138 / DSM 3043 / CIP 106854 / NCIMB 13768 / 1H11</strain>
    </source>
</reference>
<dbReference type="KEGG" id="csa:Csal_0952"/>
<evidence type="ECO:0000313" key="3">
    <source>
        <dbReference type="Proteomes" id="UP000000239"/>
    </source>
</evidence>
<feature type="transmembrane region" description="Helical" evidence="1">
    <location>
        <begin position="118"/>
        <end position="137"/>
    </location>
</feature>
<dbReference type="Proteomes" id="UP000000239">
    <property type="component" value="Chromosome"/>
</dbReference>
<sequence length="157" mass="17598">MRDIYRRLGLHVSASDADIARAIARCENNAVKRDAEEVLRVESRKREYDQLYGTLTGIGLLRARMGLTHAPYWRGSEANDFSISADDEYARYAELKAKMERAARVYDNWQRVRRILRWGLGLLLAVGIAAAIAAYAWDVIPTGGMSLPSLESLPAIS</sequence>
<keyword evidence="1" id="KW-0812">Transmembrane</keyword>
<dbReference type="STRING" id="290398.Csal_0952"/>
<dbReference type="AlphaFoldDB" id="Q1QYZ9"/>
<protein>
    <submittedName>
        <fullName evidence="2">Uncharacterized protein</fullName>
    </submittedName>
</protein>
<name>Q1QYZ9_CHRI1</name>
<keyword evidence="1" id="KW-0472">Membrane</keyword>
<dbReference type="EMBL" id="CP000285">
    <property type="protein sequence ID" value="ABE58309.1"/>
    <property type="molecule type" value="Genomic_DNA"/>
</dbReference>
<dbReference type="GeneID" id="95333708"/>
<evidence type="ECO:0000256" key="1">
    <source>
        <dbReference type="SAM" id="Phobius"/>
    </source>
</evidence>
<proteinExistence type="predicted"/>